<sequence>MACDGNINKESITLDCSGDLKRSFIVDMFMVHAFAKAESKKFYLLK</sequence>
<evidence type="ECO:0000313" key="2">
    <source>
        <dbReference type="Proteomes" id="UP000029226"/>
    </source>
</evidence>
<gene>
    <name evidence="1" type="ORF">JCM19314_589</name>
</gene>
<reference evidence="1 2" key="1">
    <citation type="journal article" date="2014" name="Genome Announc.">
        <title>Draft Genome Sequences of Marine Flavobacterium Nonlabens Strains NR17, NR24, NR27, NR32, NR33, and Ara13.</title>
        <authorList>
            <person name="Nakanishi M."/>
            <person name="Meirelles P."/>
            <person name="Suzuki R."/>
            <person name="Takatani N."/>
            <person name="Mino S."/>
            <person name="Suda W."/>
            <person name="Oshima K."/>
            <person name="Hattori M."/>
            <person name="Ohkuma M."/>
            <person name="Hosokawa M."/>
            <person name="Miyashita K."/>
            <person name="Thompson F.L."/>
            <person name="Niwa A."/>
            <person name="Sawabe T."/>
            <person name="Sawabe T."/>
        </authorList>
    </citation>
    <scope>NUCLEOTIDE SEQUENCE [LARGE SCALE GENOMIC DNA]</scope>
    <source>
        <strain evidence="2">JCM19314</strain>
    </source>
</reference>
<evidence type="ECO:0000313" key="1">
    <source>
        <dbReference type="EMBL" id="GAL01952.1"/>
    </source>
</evidence>
<name>A0A090R2T6_NONUL</name>
<comment type="caution">
    <text evidence="1">The sequence shown here is derived from an EMBL/GenBank/DDBJ whole genome shotgun (WGS) entry which is preliminary data.</text>
</comment>
<proteinExistence type="predicted"/>
<dbReference type="EMBL" id="BBMM01000017">
    <property type="protein sequence ID" value="GAL01952.1"/>
    <property type="molecule type" value="Genomic_DNA"/>
</dbReference>
<dbReference type="Proteomes" id="UP000029226">
    <property type="component" value="Unassembled WGS sequence"/>
</dbReference>
<dbReference type="AlphaFoldDB" id="A0A090R2T6"/>
<organism evidence="1 2">
    <name type="scientific">Nonlabens ulvanivorans</name>
    <name type="common">Persicivirga ulvanivorans</name>
    <dbReference type="NCBI Taxonomy" id="906888"/>
    <lineage>
        <taxon>Bacteria</taxon>
        <taxon>Pseudomonadati</taxon>
        <taxon>Bacteroidota</taxon>
        <taxon>Flavobacteriia</taxon>
        <taxon>Flavobacteriales</taxon>
        <taxon>Flavobacteriaceae</taxon>
        <taxon>Nonlabens</taxon>
    </lineage>
</organism>
<accession>A0A090R2T6</accession>
<protein>
    <submittedName>
        <fullName evidence="1">Uncharacterized protein</fullName>
    </submittedName>
</protein>